<feature type="region of interest" description="Disordered" evidence="1">
    <location>
        <begin position="62"/>
        <end position="99"/>
    </location>
</feature>
<evidence type="ECO:0000313" key="2">
    <source>
        <dbReference type="EMBL" id="KAF6397102.1"/>
    </source>
</evidence>
<comment type="caution">
    <text evidence="2">The sequence shown here is derived from an EMBL/GenBank/DDBJ whole genome shotgun (WGS) entry which is preliminary data.</text>
</comment>
<reference evidence="2 3" key="1">
    <citation type="journal article" date="2020" name="Nature">
        <title>Six reference-quality genomes reveal evolution of bat adaptations.</title>
        <authorList>
            <person name="Jebb D."/>
            <person name="Huang Z."/>
            <person name="Pippel M."/>
            <person name="Hughes G.M."/>
            <person name="Lavrichenko K."/>
            <person name="Devanna P."/>
            <person name="Winkler S."/>
            <person name="Jermiin L.S."/>
            <person name="Skirmuntt E.C."/>
            <person name="Katzourakis A."/>
            <person name="Burkitt-Gray L."/>
            <person name="Ray D.A."/>
            <person name="Sullivan K.A.M."/>
            <person name="Roscito J.G."/>
            <person name="Kirilenko B.M."/>
            <person name="Davalos L.M."/>
            <person name="Corthals A.P."/>
            <person name="Power M.L."/>
            <person name="Jones G."/>
            <person name="Ransome R.D."/>
            <person name="Dechmann D.K.N."/>
            <person name="Locatelli A.G."/>
            <person name="Puechmaille S.J."/>
            <person name="Fedrigo O."/>
            <person name="Jarvis E.D."/>
            <person name="Hiller M."/>
            <person name="Vernes S.C."/>
            <person name="Myers E.W."/>
            <person name="Teeling E.C."/>
        </authorList>
    </citation>
    <scope>NUCLEOTIDE SEQUENCE [LARGE SCALE GENOMIC DNA]</scope>
    <source>
        <strain evidence="2">MRouAeg1</strain>
        <tissue evidence="2">Muscle</tissue>
    </source>
</reference>
<feature type="compositionally biased region" description="Pro residues" evidence="1">
    <location>
        <begin position="62"/>
        <end position="78"/>
    </location>
</feature>
<keyword evidence="3" id="KW-1185">Reference proteome</keyword>
<dbReference type="EMBL" id="JACASE010000017">
    <property type="protein sequence ID" value="KAF6397102.1"/>
    <property type="molecule type" value="Genomic_DNA"/>
</dbReference>
<sequence length="203" mass="22033">MIFPGKKAVWHRLSFPPPPLGRSPVAPRRAPPPRVETWQQRTWPRTWGAVVRGAAVWAFPPRGGPRPGPVPVARPPPARGRFGVGGRSGAEPDLDGPASPEQIRAQAVLGGETSPAHVCTRVLVCALTHMTRTLTHNTRSHMHVPLLPDQHWAFRYLLSNQTDRLPHLGMTASPFEAVVMSGTRCSPPKPLPPAGHCPCFLGV</sequence>
<gene>
    <name evidence="2" type="ORF">HJG63_009769</name>
</gene>
<accession>A0A7J8BEJ5</accession>
<dbReference type="Proteomes" id="UP000593571">
    <property type="component" value="Unassembled WGS sequence"/>
</dbReference>
<name>A0A7J8BEJ5_ROUAE</name>
<dbReference type="AlphaFoldDB" id="A0A7J8BEJ5"/>
<evidence type="ECO:0000313" key="3">
    <source>
        <dbReference type="Proteomes" id="UP000593571"/>
    </source>
</evidence>
<organism evidence="2 3">
    <name type="scientific">Rousettus aegyptiacus</name>
    <name type="common">Egyptian fruit bat</name>
    <name type="synonym">Pteropus aegyptiacus</name>
    <dbReference type="NCBI Taxonomy" id="9407"/>
    <lineage>
        <taxon>Eukaryota</taxon>
        <taxon>Metazoa</taxon>
        <taxon>Chordata</taxon>
        <taxon>Craniata</taxon>
        <taxon>Vertebrata</taxon>
        <taxon>Euteleostomi</taxon>
        <taxon>Mammalia</taxon>
        <taxon>Eutheria</taxon>
        <taxon>Laurasiatheria</taxon>
        <taxon>Chiroptera</taxon>
        <taxon>Yinpterochiroptera</taxon>
        <taxon>Pteropodoidea</taxon>
        <taxon>Pteropodidae</taxon>
        <taxon>Rousettinae</taxon>
        <taxon>Rousettus</taxon>
    </lineage>
</organism>
<evidence type="ECO:0000256" key="1">
    <source>
        <dbReference type="SAM" id="MobiDB-lite"/>
    </source>
</evidence>
<feature type="region of interest" description="Disordered" evidence="1">
    <location>
        <begin position="14"/>
        <end position="39"/>
    </location>
</feature>
<protein>
    <submittedName>
        <fullName evidence="2">Uncharacterized protein</fullName>
    </submittedName>
</protein>
<proteinExistence type="predicted"/>